<evidence type="ECO:0000256" key="1">
    <source>
        <dbReference type="SAM" id="MobiDB-lite"/>
    </source>
</evidence>
<gene>
    <name evidence="2" type="primary">TDRD7_8</name>
    <name evidence="2" type="ORF">CM83_103551</name>
</gene>
<evidence type="ECO:0000313" key="2">
    <source>
        <dbReference type="EMBL" id="JAG39693.1"/>
    </source>
</evidence>
<feature type="compositionally biased region" description="Polar residues" evidence="1">
    <location>
        <begin position="12"/>
        <end position="25"/>
    </location>
</feature>
<protein>
    <submittedName>
        <fullName evidence="2">Tudor domain-containing protein 7</fullName>
    </submittedName>
</protein>
<dbReference type="EMBL" id="GBHO01003911">
    <property type="protein sequence ID" value="JAG39693.1"/>
    <property type="molecule type" value="Transcribed_RNA"/>
</dbReference>
<dbReference type="AlphaFoldDB" id="A0A0A9Z8L5"/>
<reference evidence="2" key="1">
    <citation type="journal article" date="2014" name="PLoS ONE">
        <title>Transcriptome-Based Identification of ABC Transporters in the Western Tarnished Plant Bug Lygus hesperus.</title>
        <authorList>
            <person name="Hull J.J."/>
            <person name="Chaney K."/>
            <person name="Geib S.M."/>
            <person name="Fabrick J.A."/>
            <person name="Brent C.S."/>
            <person name="Walsh D."/>
            <person name="Lavine L.C."/>
        </authorList>
    </citation>
    <scope>NUCLEOTIDE SEQUENCE</scope>
</reference>
<proteinExistence type="predicted"/>
<feature type="non-terminal residue" evidence="2">
    <location>
        <position position="1"/>
    </location>
</feature>
<accession>A0A0A9Z8L5</accession>
<feature type="compositionally biased region" description="Basic and acidic residues" evidence="1">
    <location>
        <begin position="1"/>
        <end position="11"/>
    </location>
</feature>
<sequence length="107" mass="11184">QSSKHHSDLHRPSQNQPSSNLSHSPGSAVLPPLGVSLSSTCALTSTDSSATVALQNSCSNNSPSESTSLLGTAQARIKDVRGEWHFCRVVIDPGSQANFITGSLANR</sequence>
<organism evidence="2">
    <name type="scientific">Lygus hesperus</name>
    <name type="common">Western plant bug</name>
    <dbReference type="NCBI Taxonomy" id="30085"/>
    <lineage>
        <taxon>Eukaryota</taxon>
        <taxon>Metazoa</taxon>
        <taxon>Ecdysozoa</taxon>
        <taxon>Arthropoda</taxon>
        <taxon>Hexapoda</taxon>
        <taxon>Insecta</taxon>
        <taxon>Pterygota</taxon>
        <taxon>Neoptera</taxon>
        <taxon>Paraneoptera</taxon>
        <taxon>Hemiptera</taxon>
        <taxon>Heteroptera</taxon>
        <taxon>Panheteroptera</taxon>
        <taxon>Cimicomorpha</taxon>
        <taxon>Miridae</taxon>
        <taxon>Mirini</taxon>
        <taxon>Lygus</taxon>
    </lineage>
</organism>
<feature type="region of interest" description="Disordered" evidence="1">
    <location>
        <begin position="1"/>
        <end position="29"/>
    </location>
</feature>
<reference evidence="2" key="2">
    <citation type="submission" date="2014-07" db="EMBL/GenBank/DDBJ databases">
        <authorList>
            <person name="Hull J."/>
        </authorList>
    </citation>
    <scope>NUCLEOTIDE SEQUENCE</scope>
</reference>
<feature type="non-terminal residue" evidence="2">
    <location>
        <position position="107"/>
    </location>
</feature>
<name>A0A0A9Z8L5_LYGHE</name>